<keyword evidence="4 6" id="KW-1133">Transmembrane helix</keyword>
<dbReference type="InterPro" id="IPR004869">
    <property type="entry name" value="MMPL_dom"/>
</dbReference>
<dbReference type="PROSITE" id="PS50156">
    <property type="entry name" value="SSD"/>
    <property type="match status" value="1"/>
</dbReference>
<dbReference type="PANTHER" id="PTHR33406">
    <property type="entry name" value="MEMBRANE PROTEIN MJ1562-RELATED"/>
    <property type="match status" value="1"/>
</dbReference>
<dbReference type="PANTHER" id="PTHR33406:SF13">
    <property type="entry name" value="MEMBRANE PROTEIN YDFJ"/>
    <property type="match status" value="1"/>
</dbReference>
<feature type="transmembrane region" description="Helical" evidence="6">
    <location>
        <begin position="689"/>
        <end position="709"/>
    </location>
</feature>
<evidence type="ECO:0000313" key="9">
    <source>
        <dbReference type="Proteomes" id="UP000004947"/>
    </source>
</evidence>
<evidence type="ECO:0000313" key="8">
    <source>
        <dbReference type="EMBL" id="EDM25922.1"/>
    </source>
</evidence>
<dbReference type="Proteomes" id="UP000004947">
    <property type="component" value="Unassembled WGS sequence"/>
</dbReference>
<feature type="transmembrane region" description="Helical" evidence="6">
    <location>
        <begin position="338"/>
        <end position="357"/>
    </location>
</feature>
<feature type="domain" description="SSD" evidence="7">
    <location>
        <begin position="620"/>
        <end position="742"/>
    </location>
</feature>
<gene>
    <name evidence="8" type="ORF">LNTAR_07764</name>
</gene>
<accession>A6DR34</accession>
<evidence type="ECO:0000256" key="3">
    <source>
        <dbReference type="ARBA" id="ARBA00022692"/>
    </source>
</evidence>
<keyword evidence="2" id="KW-1003">Cell membrane</keyword>
<reference evidence="8 9" key="1">
    <citation type="journal article" date="2010" name="J. Bacteriol.">
        <title>Genome sequence of Lentisphaera araneosa HTCC2155T, the type species of the order Lentisphaerales in the phylum Lentisphaerae.</title>
        <authorList>
            <person name="Thrash J.C."/>
            <person name="Cho J.C."/>
            <person name="Vergin K.L."/>
            <person name="Morris R.M."/>
            <person name="Giovannoni S.J."/>
        </authorList>
    </citation>
    <scope>NUCLEOTIDE SEQUENCE [LARGE SCALE GENOMIC DNA]</scope>
    <source>
        <strain evidence="8 9">HTCC2155</strain>
    </source>
</reference>
<feature type="transmembrane region" description="Helical" evidence="6">
    <location>
        <begin position="721"/>
        <end position="742"/>
    </location>
</feature>
<evidence type="ECO:0000256" key="1">
    <source>
        <dbReference type="ARBA" id="ARBA00004651"/>
    </source>
</evidence>
<keyword evidence="5 6" id="KW-0472">Membrane</keyword>
<dbReference type="Pfam" id="PF03176">
    <property type="entry name" value="MMPL"/>
    <property type="match status" value="2"/>
</dbReference>
<evidence type="ECO:0000256" key="5">
    <source>
        <dbReference type="ARBA" id="ARBA00023136"/>
    </source>
</evidence>
<dbReference type="AlphaFoldDB" id="A6DR34"/>
<organism evidence="8 9">
    <name type="scientific">Lentisphaera araneosa HTCC2155</name>
    <dbReference type="NCBI Taxonomy" id="313628"/>
    <lineage>
        <taxon>Bacteria</taxon>
        <taxon>Pseudomonadati</taxon>
        <taxon>Lentisphaerota</taxon>
        <taxon>Lentisphaeria</taxon>
        <taxon>Lentisphaerales</taxon>
        <taxon>Lentisphaeraceae</taxon>
        <taxon>Lentisphaera</taxon>
    </lineage>
</organism>
<dbReference type="RefSeq" id="WP_007280306.1">
    <property type="nucleotide sequence ID" value="NZ_ABCK01000022.1"/>
</dbReference>
<dbReference type="SUPFAM" id="SSF82866">
    <property type="entry name" value="Multidrug efflux transporter AcrB transmembrane domain"/>
    <property type="match status" value="2"/>
</dbReference>
<dbReference type="GO" id="GO:0005886">
    <property type="term" value="C:plasma membrane"/>
    <property type="evidence" value="ECO:0007669"/>
    <property type="project" value="UniProtKB-SubCell"/>
</dbReference>
<feature type="transmembrane region" description="Helical" evidence="6">
    <location>
        <begin position="617"/>
        <end position="637"/>
    </location>
</feature>
<name>A6DR34_9BACT</name>
<feature type="transmembrane region" description="Helical" evidence="6">
    <location>
        <begin position="306"/>
        <end position="326"/>
    </location>
</feature>
<feature type="transmembrane region" description="Helical" evidence="6">
    <location>
        <begin position="649"/>
        <end position="668"/>
    </location>
</feature>
<dbReference type="InterPro" id="IPR000731">
    <property type="entry name" value="SSD"/>
</dbReference>
<feature type="transmembrane region" description="Helical" evidence="6">
    <location>
        <begin position="592"/>
        <end position="610"/>
    </location>
</feature>
<feature type="transmembrane region" description="Helical" evidence="6">
    <location>
        <begin position="389"/>
        <end position="406"/>
    </location>
</feature>
<evidence type="ECO:0000256" key="6">
    <source>
        <dbReference type="SAM" id="Phobius"/>
    </source>
</evidence>
<evidence type="ECO:0000256" key="2">
    <source>
        <dbReference type="ARBA" id="ARBA00022475"/>
    </source>
</evidence>
<proteinExistence type="predicted"/>
<dbReference type="STRING" id="313628.LNTAR_07764"/>
<comment type="caution">
    <text evidence="8">The sequence shown here is derived from an EMBL/GenBank/DDBJ whole genome shotgun (WGS) entry which is preliminary data.</text>
</comment>
<dbReference type="InterPro" id="IPR050545">
    <property type="entry name" value="Mycobact_MmpL"/>
</dbReference>
<keyword evidence="9" id="KW-1185">Reference proteome</keyword>
<sequence>MKLRLAGILLACALVAGAWFSVRQLKLDTSVNAIMGTDHRSRGTYEKMDEAFKERTVVLAICKIDQLFSEKGARQLFAISEKLKSLPELEDIRSLTHAARPVKRGNHFDIRKNIRLEVFLNLEEKTPEEWAELKDFICHYPMTRDLMVSADGQYTMVLARLKNSEIGLEEKILLWEKISESMKEFEEQGIEVSVLSEPVLSAEFFTLTKTFVAQVLLAGFILILIIICVSFKSLKILIWMLALELGGVFLCPLIFALNQYDLNVYTCILIPLVLSLQLTFLVHFFAVYQQAEQNSNNPWAYALKRVFRPSCIALLTSFIAFGSLMFSEVHILQVLGQLGVQYLLAVFVLSFAPFYFLSKSSKDLEKHSDWQEKEDYSHGLVRVLNRSKAVFYLGASILFLSAFMSFSKLETDMRAREFLTPESETRQSLELVNDHFGGLNIFQLKVVTKEKGGIQKYENVKYLHDLRNRAMAMPGVKNAYTYSQFYTTVHQLFLGDSLSHGNVFPPEESLFTYNLILNSQRFPFRDVLQNEDLTESLFILRTDDVRSHEFIKIAEDFIELSQENLPEGLEIVIPNGLQSILKSDQQILETQINSLGLSLFSMFVLLLVLWRSGKYALYAFLTAASALASLVLVMYLAEINLNSVTVMSGTILLGIVVDDAIHFLSYYRHSIEQGHSHQSALANCFHSKLKPMICTSLILSTCFFLFYFSPYPPMREFGLSGAITLLCGLVASCLLLPALLSLKQRD</sequence>
<dbReference type="EMBL" id="ABCK01000022">
    <property type="protein sequence ID" value="EDM25922.1"/>
    <property type="molecule type" value="Genomic_DNA"/>
</dbReference>
<feature type="transmembrane region" description="Helical" evidence="6">
    <location>
        <begin position="263"/>
        <end position="286"/>
    </location>
</feature>
<keyword evidence="3 6" id="KW-0812">Transmembrane</keyword>
<dbReference type="eggNOG" id="COG1033">
    <property type="taxonomic scope" value="Bacteria"/>
</dbReference>
<dbReference type="Gene3D" id="1.20.1640.10">
    <property type="entry name" value="Multidrug efflux transporter AcrB transmembrane domain"/>
    <property type="match status" value="2"/>
</dbReference>
<protein>
    <submittedName>
        <fullName evidence="8">Exporters of the RND superfamily-like protein</fullName>
    </submittedName>
</protein>
<feature type="transmembrane region" description="Helical" evidence="6">
    <location>
        <begin position="236"/>
        <end position="257"/>
    </location>
</feature>
<feature type="transmembrane region" description="Helical" evidence="6">
    <location>
        <begin position="211"/>
        <end position="229"/>
    </location>
</feature>
<evidence type="ECO:0000259" key="7">
    <source>
        <dbReference type="PROSITE" id="PS50156"/>
    </source>
</evidence>
<comment type="subcellular location">
    <subcellularLocation>
        <location evidence="1">Cell membrane</location>
        <topology evidence="1">Multi-pass membrane protein</topology>
    </subcellularLocation>
</comment>
<evidence type="ECO:0000256" key="4">
    <source>
        <dbReference type="ARBA" id="ARBA00022989"/>
    </source>
</evidence>